<feature type="transmembrane region" description="Helical" evidence="1">
    <location>
        <begin position="18"/>
        <end position="40"/>
    </location>
</feature>
<dbReference type="PROSITE" id="PS51002">
    <property type="entry name" value="CYTB_NTER"/>
    <property type="match status" value="1"/>
</dbReference>
<proteinExistence type="predicted"/>
<dbReference type="InterPro" id="IPR005797">
    <property type="entry name" value="Cyt_b/b6_N"/>
</dbReference>
<dbReference type="SUPFAM" id="SSF81342">
    <property type="entry name" value="Transmembrane di-heme cytochromes"/>
    <property type="match status" value="1"/>
</dbReference>
<feature type="non-terminal residue" evidence="3">
    <location>
        <position position="1"/>
    </location>
</feature>
<dbReference type="Gene3D" id="1.20.810.10">
    <property type="entry name" value="Cytochrome Bc1 Complex, Chain C"/>
    <property type="match status" value="1"/>
</dbReference>
<comment type="caution">
    <text evidence="3">The sequence shown here is derived from an EMBL/GenBank/DDBJ whole genome shotgun (WGS) entry which is preliminary data.</text>
</comment>
<evidence type="ECO:0000259" key="2">
    <source>
        <dbReference type="PROSITE" id="PS51002"/>
    </source>
</evidence>
<organism evidence="3 4">
    <name type="scientific">Shouchella clausii</name>
    <name type="common">Alkalihalobacillus clausii</name>
    <dbReference type="NCBI Taxonomy" id="79880"/>
    <lineage>
        <taxon>Bacteria</taxon>
        <taxon>Bacillati</taxon>
        <taxon>Bacillota</taxon>
        <taxon>Bacilli</taxon>
        <taxon>Bacillales</taxon>
        <taxon>Bacillaceae</taxon>
        <taxon>Shouchella</taxon>
    </lineage>
</organism>
<dbReference type="GO" id="GO:0009055">
    <property type="term" value="F:electron transfer activity"/>
    <property type="evidence" value="ECO:0007669"/>
    <property type="project" value="InterPro"/>
</dbReference>
<dbReference type="Proteomes" id="UP000216133">
    <property type="component" value="Unassembled WGS sequence"/>
</dbReference>
<dbReference type="InterPro" id="IPR027387">
    <property type="entry name" value="Cytb/b6-like_sf"/>
</dbReference>
<keyword evidence="1" id="KW-0472">Membrane</keyword>
<keyword evidence="1" id="KW-0812">Transmembrane</keyword>
<name>A0A268R2T5_SHOCL</name>
<dbReference type="AlphaFoldDB" id="A0A268R2T5"/>
<dbReference type="GO" id="GO:0016020">
    <property type="term" value="C:membrane"/>
    <property type="evidence" value="ECO:0007669"/>
    <property type="project" value="InterPro"/>
</dbReference>
<evidence type="ECO:0000313" key="4">
    <source>
        <dbReference type="Proteomes" id="UP000216133"/>
    </source>
</evidence>
<gene>
    <name evidence="3" type="ORF">CHH61_24475</name>
</gene>
<dbReference type="RefSeq" id="WP_176471919.1">
    <property type="nucleotide sequence ID" value="NZ_NPBS01000556.1"/>
</dbReference>
<dbReference type="InterPro" id="IPR016174">
    <property type="entry name" value="Di-haem_cyt_TM"/>
</dbReference>
<evidence type="ECO:0000256" key="1">
    <source>
        <dbReference type="SAM" id="Phobius"/>
    </source>
</evidence>
<dbReference type="Pfam" id="PF13631">
    <property type="entry name" value="Cytochrom_B_N_2"/>
    <property type="match status" value="1"/>
</dbReference>
<dbReference type="GO" id="GO:0016491">
    <property type="term" value="F:oxidoreductase activity"/>
    <property type="evidence" value="ECO:0007669"/>
    <property type="project" value="InterPro"/>
</dbReference>
<evidence type="ECO:0000313" key="3">
    <source>
        <dbReference type="EMBL" id="PAF14420.1"/>
    </source>
</evidence>
<keyword evidence="1" id="KW-1133">Transmembrane helix</keyword>
<accession>A0A268R2T5</accession>
<sequence length="49" mass="5296">LIAGHSDIVGAQTITRFFAIHVFFLPAALFGLMAAHFIMIRKQGISGPL</sequence>
<feature type="domain" description="Cytochrome b/b6 N-terminal region profile" evidence="2">
    <location>
        <begin position="1"/>
        <end position="49"/>
    </location>
</feature>
<protein>
    <submittedName>
        <fullName evidence="3">Cytochrome b6</fullName>
    </submittedName>
</protein>
<dbReference type="GO" id="GO:0022904">
    <property type="term" value="P:respiratory electron transport chain"/>
    <property type="evidence" value="ECO:0007669"/>
    <property type="project" value="InterPro"/>
</dbReference>
<dbReference type="EMBL" id="NPBS01000556">
    <property type="protein sequence ID" value="PAF14420.1"/>
    <property type="molecule type" value="Genomic_DNA"/>
</dbReference>
<reference evidence="3 4" key="1">
    <citation type="submission" date="2017-07" db="EMBL/GenBank/DDBJ databases">
        <title>Isolation and whole genome analysis of endospore-forming bacteria from heroin.</title>
        <authorList>
            <person name="Kalinowski J."/>
            <person name="Ahrens B."/>
            <person name="Al-Dilaimi A."/>
            <person name="Winkler A."/>
            <person name="Wibberg D."/>
            <person name="Schleenbecker U."/>
            <person name="Ruckert C."/>
            <person name="Wolfel R."/>
            <person name="Grass G."/>
        </authorList>
    </citation>
    <scope>NUCLEOTIDE SEQUENCE [LARGE SCALE GENOMIC DNA]</scope>
    <source>
        <strain evidence="3 4">7523-2</strain>
    </source>
</reference>